<dbReference type="PANTHER" id="PTHR11406:SF23">
    <property type="entry name" value="PHOSPHOGLYCERATE KINASE 1, CHLOROPLASTIC-RELATED"/>
    <property type="match status" value="1"/>
</dbReference>
<dbReference type="GO" id="GO:0006094">
    <property type="term" value="P:gluconeogenesis"/>
    <property type="evidence" value="ECO:0007669"/>
    <property type="project" value="TreeGrafter"/>
</dbReference>
<dbReference type="FunFam" id="3.40.50.1260:FF:000003">
    <property type="entry name" value="Phosphoglycerate kinase"/>
    <property type="match status" value="1"/>
</dbReference>
<feature type="binding site" evidence="11">
    <location>
        <position position="37"/>
    </location>
    <ligand>
        <name>substrate</name>
    </ligand>
</feature>
<evidence type="ECO:0000256" key="11">
    <source>
        <dbReference type="HAMAP-Rule" id="MF_00145"/>
    </source>
</evidence>
<comment type="similarity">
    <text evidence="3 11 14">Belongs to the phosphoglycerate kinase family.</text>
</comment>
<evidence type="ECO:0000313" key="16">
    <source>
        <dbReference type="Proteomes" id="UP000824139"/>
    </source>
</evidence>
<dbReference type="PRINTS" id="PR00477">
    <property type="entry name" value="PHGLYCKINASE"/>
</dbReference>
<evidence type="ECO:0000256" key="10">
    <source>
        <dbReference type="ARBA" id="ARBA00022840"/>
    </source>
</evidence>
<dbReference type="PIRSF" id="PIRSF000724">
    <property type="entry name" value="Pgk"/>
    <property type="match status" value="1"/>
</dbReference>
<sequence length="400" mass="42509">MKKSIKDLGDIKGKRALIRVDVNVPLDADKNVTDDTRIQAILPTVKFLKDKGAKIILMAHLGRPKGEWNMEFSLAPVAKYLSKVLGEDVLFVSSPVGEGADKELEALKDGQVALLENIRFYKAEEAKDDDMTFANELAKLGDFYVNDAFGAAHRNHTSTAKLAKVLKPAVSGLLMEKEIRCLSEALDNPTRPFTAVVGGAKVSSKIGVLENLLDKVDNMIIGGGMAYTFVKANGGKIGNSICEDDQLEVAKAIEKKAADKGVKLVMATDVLVTDDFSGNGTNKFVKINEIPDGFEGVDAGPDSRKAFADVLKSSKTILMNGPVGAFENPKFAEGTKAVLEAIVEATKNGATSVIGGGDSVSAAKKFFKAEDFTHVSTGGGASLEFIEGKVLPGVAALDDK</sequence>
<dbReference type="GO" id="GO:0006096">
    <property type="term" value="P:glycolytic process"/>
    <property type="evidence" value="ECO:0007669"/>
    <property type="project" value="UniProtKB-UniRule"/>
</dbReference>
<keyword evidence="8 11" id="KW-0547">Nucleotide-binding</keyword>
<comment type="subcellular location">
    <subcellularLocation>
        <location evidence="11">Cytoplasm</location>
    </subcellularLocation>
</comment>
<keyword evidence="9 11" id="KW-0418">Kinase</keyword>
<feature type="binding site" evidence="12">
    <location>
        <position position="37"/>
    </location>
    <ligand>
        <name>(2R)-3-phosphoglycerate</name>
        <dbReference type="ChEBI" id="CHEBI:58272"/>
    </ligand>
</feature>
<evidence type="ECO:0000313" key="15">
    <source>
        <dbReference type="EMBL" id="HIS82760.1"/>
    </source>
</evidence>
<accession>A0A9D1FVH3</accession>
<gene>
    <name evidence="11" type="primary">pgk</name>
    <name evidence="15" type="ORF">IAD41_04055</name>
</gene>
<dbReference type="GO" id="GO:0043531">
    <property type="term" value="F:ADP binding"/>
    <property type="evidence" value="ECO:0007669"/>
    <property type="project" value="TreeGrafter"/>
</dbReference>
<feature type="binding site" evidence="11 13">
    <location>
        <position position="205"/>
    </location>
    <ligand>
        <name>ATP</name>
        <dbReference type="ChEBI" id="CHEBI:30616"/>
    </ligand>
</feature>
<dbReference type="InterPro" id="IPR036043">
    <property type="entry name" value="Phosphoglycerate_kinase_sf"/>
</dbReference>
<dbReference type="Proteomes" id="UP000824139">
    <property type="component" value="Unassembled WGS sequence"/>
</dbReference>
<feature type="binding site" evidence="12">
    <location>
        <position position="119"/>
    </location>
    <ligand>
        <name>(2R)-3-phosphoglycerate</name>
        <dbReference type="ChEBI" id="CHEBI:58272"/>
    </ligand>
</feature>
<evidence type="ECO:0000256" key="14">
    <source>
        <dbReference type="RuleBase" id="RU000532"/>
    </source>
</evidence>
<feature type="binding site" evidence="11">
    <location>
        <position position="296"/>
    </location>
    <ligand>
        <name>ATP</name>
        <dbReference type="ChEBI" id="CHEBI:30616"/>
    </ligand>
</feature>
<keyword evidence="10 11" id="KW-0067">ATP-binding</keyword>
<evidence type="ECO:0000256" key="3">
    <source>
        <dbReference type="ARBA" id="ARBA00008982"/>
    </source>
</evidence>
<dbReference type="FunFam" id="3.40.50.1260:FF:000006">
    <property type="entry name" value="Phosphoglycerate kinase"/>
    <property type="match status" value="1"/>
</dbReference>
<dbReference type="Gene3D" id="3.40.50.1260">
    <property type="entry name" value="Phosphoglycerate kinase, N-terminal domain"/>
    <property type="match status" value="2"/>
</dbReference>
<keyword evidence="11" id="KW-0963">Cytoplasm</keyword>
<feature type="binding site" evidence="11 13">
    <location>
        <begin position="356"/>
        <end position="359"/>
    </location>
    <ligand>
        <name>ATP</name>
        <dbReference type="ChEBI" id="CHEBI:30616"/>
    </ligand>
</feature>
<comment type="caution">
    <text evidence="15">The sequence shown here is derived from an EMBL/GenBank/DDBJ whole genome shotgun (WGS) entry which is preliminary data.</text>
</comment>
<feature type="binding site" evidence="11">
    <location>
        <position position="119"/>
    </location>
    <ligand>
        <name>substrate</name>
    </ligand>
</feature>
<dbReference type="EMBL" id="DVJO01000088">
    <property type="protein sequence ID" value="HIS82760.1"/>
    <property type="molecule type" value="Genomic_DNA"/>
</dbReference>
<dbReference type="HAMAP" id="MF_00145">
    <property type="entry name" value="Phosphoglyc_kinase"/>
    <property type="match status" value="1"/>
</dbReference>
<feature type="binding site" evidence="12">
    <location>
        <position position="154"/>
    </location>
    <ligand>
        <name>(2R)-3-phosphoglycerate</name>
        <dbReference type="ChEBI" id="CHEBI:58272"/>
    </ligand>
</feature>
<dbReference type="CDD" id="cd00318">
    <property type="entry name" value="Phosphoglycerate_kinase"/>
    <property type="match status" value="1"/>
</dbReference>
<feature type="binding site" evidence="11 13">
    <location>
        <position position="327"/>
    </location>
    <ligand>
        <name>ATP</name>
        <dbReference type="ChEBI" id="CHEBI:30616"/>
    </ligand>
</feature>
<reference evidence="15" key="2">
    <citation type="journal article" date="2021" name="PeerJ">
        <title>Extensive microbial diversity within the chicken gut microbiome revealed by metagenomics and culture.</title>
        <authorList>
            <person name="Gilroy R."/>
            <person name="Ravi A."/>
            <person name="Getino M."/>
            <person name="Pursley I."/>
            <person name="Horton D.L."/>
            <person name="Alikhan N.F."/>
            <person name="Baker D."/>
            <person name="Gharbi K."/>
            <person name="Hall N."/>
            <person name="Watson M."/>
            <person name="Adriaenssens E.M."/>
            <person name="Foster-Nyarko E."/>
            <person name="Jarju S."/>
            <person name="Secka A."/>
            <person name="Antonio M."/>
            <person name="Oren A."/>
            <person name="Chaudhuri R.R."/>
            <person name="La Ragione R."/>
            <person name="Hildebrand F."/>
            <person name="Pallen M.J."/>
        </authorList>
    </citation>
    <scope>NUCLEOTIDE SEQUENCE</scope>
    <source>
        <strain evidence="15">CHK152-2994</strain>
    </source>
</reference>
<reference evidence="15" key="1">
    <citation type="submission" date="2020-10" db="EMBL/GenBank/DDBJ databases">
        <authorList>
            <person name="Gilroy R."/>
        </authorList>
    </citation>
    <scope>NUCLEOTIDE SEQUENCE</scope>
    <source>
        <strain evidence="15">CHK152-2994</strain>
    </source>
</reference>
<dbReference type="PANTHER" id="PTHR11406">
    <property type="entry name" value="PHOSPHOGLYCERATE KINASE"/>
    <property type="match status" value="1"/>
</dbReference>
<comment type="subunit">
    <text evidence="4 11">Monomer.</text>
</comment>
<keyword evidence="7 11" id="KW-0808">Transferase</keyword>
<dbReference type="GO" id="GO:0005524">
    <property type="term" value="F:ATP binding"/>
    <property type="evidence" value="ECO:0007669"/>
    <property type="project" value="UniProtKB-KW"/>
</dbReference>
<name>A0A9D1FVH3_9BACT</name>
<dbReference type="EC" id="2.7.2.3" evidence="5 11"/>
<evidence type="ECO:0000256" key="4">
    <source>
        <dbReference type="ARBA" id="ARBA00011245"/>
    </source>
</evidence>
<feature type="binding site" evidence="11 12">
    <location>
        <begin position="21"/>
        <end position="23"/>
    </location>
    <ligand>
        <name>substrate</name>
    </ligand>
</feature>
<evidence type="ECO:0000256" key="13">
    <source>
        <dbReference type="PIRSR" id="PIRSR000724-2"/>
    </source>
</evidence>
<comment type="catalytic activity">
    <reaction evidence="1 11 14">
        <text>(2R)-3-phosphoglycerate + ATP = (2R)-3-phospho-glyceroyl phosphate + ADP</text>
        <dbReference type="Rhea" id="RHEA:14801"/>
        <dbReference type="ChEBI" id="CHEBI:30616"/>
        <dbReference type="ChEBI" id="CHEBI:57604"/>
        <dbReference type="ChEBI" id="CHEBI:58272"/>
        <dbReference type="ChEBI" id="CHEBI:456216"/>
        <dbReference type="EC" id="2.7.2.3"/>
    </reaction>
</comment>
<feature type="binding site" evidence="11">
    <location>
        <position position="154"/>
    </location>
    <ligand>
        <name>substrate</name>
    </ligand>
</feature>
<evidence type="ECO:0000256" key="9">
    <source>
        <dbReference type="ARBA" id="ARBA00022777"/>
    </source>
</evidence>
<dbReference type="SUPFAM" id="SSF53748">
    <property type="entry name" value="Phosphoglycerate kinase"/>
    <property type="match status" value="1"/>
</dbReference>
<evidence type="ECO:0000256" key="5">
    <source>
        <dbReference type="ARBA" id="ARBA00013061"/>
    </source>
</evidence>
<organism evidence="15 16">
    <name type="scientific">Candidatus Scatenecus faecavium</name>
    <dbReference type="NCBI Taxonomy" id="2840915"/>
    <lineage>
        <taxon>Bacteria</taxon>
        <taxon>Candidatus Scatenecus</taxon>
    </lineage>
</organism>
<evidence type="ECO:0000256" key="8">
    <source>
        <dbReference type="ARBA" id="ARBA00022741"/>
    </source>
</evidence>
<feature type="binding site" evidence="11 12">
    <location>
        <begin position="60"/>
        <end position="63"/>
    </location>
    <ligand>
        <name>substrate</name>
    </ligand>
</feature>
<dbReference type="InterPro" id="IPR001576">
    <property type="entry name" value="Phosphoglycerate_kinase"/>
</dbReference>
<evidence type="ECO:0000256" key="2">
    <source>
        <dbReference type="ARBA" id="ARBA00004838"/>
    </source>
</evidence>
<dbReference type="InterPro" id="IPR015824">
    <property type="entry name" value="Phosphoglycerate_kinase_N"/>
</dbReference>
<proteinExistence type="inferred from homology"/>
<dbReference type="GO" id="GO:0004618">
    <property type="term" value="F:phosphoglycerate kinase activity"/>
    <property type="evidence" value="ECO:0007669"/>
    <property type="project" value="UniProtKB-UniRule"/>
</dbReference>
<dbReference type="Pfam" id="PF00162">
    <property type="entry name" value="PGK"/>
    <property type="match status" value="1"/>
</dbReference>
<comment type="pathway">
    <text evidence="2 11">Carbohydrate degradation; glycolysis; pyruvate from D-glyceraldehyde 3-phosphate: step 2/5.</text>
</comment>
<dbReference type="GO" id="GO:0005829">
    <property type="term" value="C:cytosol"/>
    <property type="evidence" value="ECO:0007669"/>
    <property type="project" value="TreeGrafter"/>
</dbReference>
<evidence type="ECO:0000256" key="12">
    <source>
        <dbReference type="PIRSR" id="PIRSR000724-1"/>
    </source>
</evidence>
<keyword evidence="11" id="KW-0324">Glycolysis</keyword>
<evidence type="ECO:0000256" key="7">
    <source>
        <dbReference type="ARBA" id="ARBA00022679"/>
    </source>
</evidence>
<dbReference type="AlphaFoldDB" id="A0A9D1FVH3"/>
<evidence type="ECO:0000256" key="1">
    <source>
        <dbReference type="ARBA" id="ARBA00000642"/>
    </source>
</evidence>
<protein>
    <recommendedName>
        <fullName evidence="6 11">Phosphoglycerate kinase</fullName>
        <ecNumber evidence="5 11">2.7.2.3</ecNumber>
    </recommendedName>
</protein>
<evidence type="ECO:0000256" key="6">
    <source>
        <dbReference type="ARBA" id="ARBA00016471"/>
    </source>
</evidence>